<dbReference type="Pfam" id="PF01521">
    <property type="entry name" value="Fe-S_biosyn"/>
    <property type="match status" value="1"/>
</dbReference>
<evidence type="ECO:0000313" key="3">
    <source>
        <dbReference type="Proteomes" id="UP000051672"/>
    </source>
</evidence>
<dbReference type="InterPro" id="IPR035903">
    <property type="entry name" value="HesB-like_dom_sf"/>
</dbReference>
<sequence length="126" mass="13848">MDIHFDDDAIARVQPHLGPDKKLLLTFEDGVGPYSQHAMIHMQIQFSLNVVPKSDPATDYNVTLNSNLGPIGVKGYSVEDLDDQLVVHYHKAMNTLELNGAGGPIDTNMGFIDFTEADGIRDNPAR</sequence>
<gene>
    <name evidence="2" type="ORF">FC34_GL000900</name>
</gene>
<dbReference type="SUPFAM" id="SSF89360">
    <property type="entry name" value="HesB-like domain"/>
    <property type="match status" value="1"/>
</dbReference>
<proteinExistence type="predicted"/>
<dbReference type="AlphaFoldDB" id="A0A0R2AY27"/>
<keyword evidence="3" id="KW-1185">Reference proteome</keyword>
<reference evidence="2 3" key="1">
    <citation type="journal article" date="2015" name="Genome Announc.">
        <title>Expanding the biotechnology potential of lactobacilli through comparative genomics of 213 strains and associated genera.</title>
        <authorList>
            <person name="Sun Z."/>
            <person name="Harris H.M."/>
            <person name="McCann A."/>
            <person name="Guo C."/>
            <person name="Argimon S."/>
            <person name="Zhang W."/>
            <person name="Yang X."/>
            <person name="Jeffery I.B."/>
            <person name="Cooney J.C."/>
            <person name="Kagawa T.F."/>
            <person name="Liu W."/>
            <person name="Song Y."/>
            <person name="Salvetti E."/>
            <person name="Wrobel A."/>
            <person name="Rasinkangas P."/>
            <person name="Parkhill J."/>
            <person name="Rea M.C."/>
            <person name="O'Sullivan O."/>
            <person name="Ritari J."/>
            <person name="Douillard F.P."/>
            <person name="Paul Ross R."/>
            <person name="Yang R."/>
            <person name="Briner A.E."/>
            <person name="Felis G.E."/>
            <person name="de Vos W.M."/>
            <person name="Barrangou R."/>
            <person name="Klaenhammer T.R."/>
            <person name="Caufield P.W."/>
            <person name="Cui Y."/>
            <person name="Zhang H."/>
            <person name="O'Toole P.W."/>
        </authorList>
    </citation>
    <scope>NUCLEOTIDE SEQUENCE [LARGE SCALE GENOMIC DNA]</scope>
    <source>
        <strain evidence="2 3">DSM 23927</strain>
    </source>
</reference>
<dbReference type="Proteomes" id="UP000051672">
    <property type="component" value="Unassembled WGS sequence"/>
</dbReference>
<name>A0A0R2AY27_9LACO</name>
<dbReference type="OrthoDB" id="2361502at2"/>
<dbReference type="RefSeq" id="WP_057894197.1">
    <property type="nucleotide sequence ID" value="NZ_AYZQ01000002.1"/>
</dbReference>
<dbReference type="InterPro" id="IPR000361">
    <property type="entry name" value="ATAP_core_dom"/>
</dbReference>
<dbReference type="PATRIC" id="fig|1423727.3.peg.906"/>
<dbReference type="STRING" id="1423727.FC34_GL000900"/>
<organism evidence="2 3">
    <name type="scientific">Lacticaseibacillus brantae DSM 23927</name>
    <dbReference type="NCBI Taxonomy" id="1423727"/>
    <lineage>
        <taxon>Bacteria</taxon>
        <taxon>Bacillati</taxon>
        <taxon>Bacillota</taxon>
        <taxon>Bacilli</taxon>
        <taxon>Lactobacillales</taxon>
        <taxon>Lactobacillaceae</taxon>
        <taxon>Lacticaseibacillus</taxon>
    </lineage>
</organism>
<feature type="domain" description="Core" evidence="1">
    <location>
        <begin position="1"/>
        <end position="113"/>
    </location>
</feature>
<accession>A0A0R2AY27</accession>
<evidence type="ECO:0000259" key="1">
    <source>
        <dbReference type="Pfam" id="PF01521"/>
    </source>
</evidence>
<protein>
    <recommendedName>
        <fullName evidence="1">Core domain-containing protein</fullName>
    </recommendedName>
</protein>
<dbReference type="EMBL" id="AYZQ01000002">
    <property type="protein sequence ID" value="KRM71920.1"/>
    <property type="molecule type" value="Genomic_DNA"/>
</dbReference>
<evidence type="ECO:0000313" key="2">
    <source>
        <dbReference type="EMBL" id="KRM71920.1"/>
    </source>
</evidence>
<dbReference type="Gene3D" id="2.60.300.12">
    <property type="entry name" value="HesB-like domain"/>
    <property type="match status" value="1"/>
</dbReference>
<comment type="caution">
    <text evidence="2">The sequence shown here is derived from an EMBL/GenBank/DDBJ whole genome shotgun (WGS) entry which is preliminary data.</text>
</comment>